<name>A0A9Q4KVJ9_9EURY</name>
<keyword evidence="1" id="KW-0812">Transmembrane</keyword>
<comment type="caution">
    <text evidence="2">The sequence shown here is derived from an EMBL/GenBank/DDBJ whole genome shotgun (WGS) entry which is preliminary data.</text>
</comment>
<evidence type="ECO:0000256" key="1">
    <source>
        <dbReference type="SAM" id="Phobius"/>
    </source>
</evidence>
<organism evidence="2 3">
    <name type="scientific">Methanogenium marinum</name>
    <dbReference type="NCBI Taxonomy" id="348610"/>
    <lineage>
        <taxon>Archaea</taxon>
        <taxon>Methanobacteriati</taxon>
        <taxon>Methanobacteriota</taxon>
        <taxon>Stenosarchaea group</taxon>
        <taxon>Methanomicrobia</taxon>
        <taxon>Methanomicrobiales</taxon>
        <taxon>Methanomicrobiaceae</taxon>
        <taxon>Methanogenium</taxon>
    </lineage>
</organism>
<keyword evidence="1" id="KW-1133">Transmembrane helix</keyword>
<dbReference type="EMBL" id="JAKELO010000002">
    <property type="protein sequence ID" value="MDE4908385.1"/>
    <property type="molecule type" value="Genomic_DNA"/>
</dbReference>
<dbReference type="Proteomes" id="UP001143747">
    <property type="component" value="Unassembled WGS sequence"/>
</dbReference>
<sequence length="186" mass="19694">MKLLKIYIVVACCVLLTGTAAGYTIAFTVTPPETMPGGMVTITGTSSIPAGYADEAVLYREVPNYPPKDAGRYPFTITEGGNWGFTIDTTGFLPSTYKIQLSKSADYPYGSSAVLMQTFVVTAPPETPPSVATPAPTPMATTPPEEIPTLIIPPEPTTSPVSMATALAATGICALAFAYEFRRRDE</sequence>
<protein>
    <submittedName>
        <fullName evidence="2">Uncharacterized protein</fullName>
    </submittedName>
</protein>
<gene>
    <name evidence="2" type="ORF">L0665_07140</name>
</gene>
<evidence type="ECO:0000313" key="2">
    <source>
        <dbReference type="EMBL" id="MDE4908385.1"/>
    </source>
</evidence>
<accession>A0A9Q4KVJ9</accession>
<evidence type="ECO:0000313" key="3">
    <source>
        <dbReference type="Proteomes" id="UP001143747"/>
    </source>
</evidence>
<reference evidence="2" key="1">
    <citation type="submission" date="2022-01" db="EMBL/GenBank/DDBJ databases">
        <title>Draft genome of Methanogenium marinum DSM 15558.</title>
        <authorList>
            <person name="Chen S.-C."/>
            <person name="You Y.-T."/>
        </authorList>
    </citation>
    <scope>NUCLEOTIDE SEQUENCE</scope>
    <source>
        <strain evidence="2">DSM 15558</strain>
    </source>
</reference>
<dbReference type="AlphaFoldDB" id="A0A9Q4KVJ9"/>
<dbReference type="RefSeq" id="WP_274925014.1">
    <property type="nucleotide sequence ID" value="NZ_JAKELO010000002.1"/>
</dbReference>
<keyword evidence="1" id="KW-0472">Membrane</keyword>
<feature type="transmembrane region" description="Helical" evidence="1">
    <location>
        <begin position="161"/>
        <end position="181"/>
    </location>
</feature>
<proteinExistence type="predicted"/>
<keyword evidence="3" id="KW-1185">Reference proteome</keyword>